<keyword evidence="2" id="KW-1185">Reference proteome</keyword>
<dbReference type="Proteomes" id="UP001150603">
    <property type="component" value="Unassembled WGS sequence"/>
</dbReference>
<dbReference type="EMBL" id="JANBPW010000193">
    <property type="protein sequence ID" value="KAJ1950491.1"/>
    <property type="molecule type" value="Genomic_DNA"/>
</dbReference>
<comment type="caution">
    <text evidence="1">The sequence shown here is derived from an EMBL/GenBank/DDBJ whole genome shotgun (WGS) entry which is preliminary data.</text>
</comment>
<evidence type="ECO:0000313" key="1">
    <source>
        <dbReference type="EMBL" id="KAJ1950491.1"/>
    </source>
</evidence>
<proteinExistence type="predicted"/>
<sequence>MFYSQDLLCKRGHRFGTIWLLATTSERCRWRRITANELGSIDIPTACQDLLMPRAPMALRLTSTLLIGLARAFQRKATLLYTDCHSTWLRVMSAPWIIDQQKSAIKNATTAATTHKDVHLITLADATVPMYSDVQEGIDMQLAIVAGSGNDASTSKTIKRLRELGWICPSSEDPEDTKPGVSALAAPHTSDWASISLPDSQVRHAASPFDGNSSSGSSDMLLDPLLLAADDDGSGADEFEHLLFDAEVPIHFDHDGNTQFANRGAQQLHRSHTGTTTTSAKTELLFLSQIPVEGLIRNVTPANSGSVVQPTAATGQGMQLPQQPQCLDLADHAMLKLDDADPAPHVLSTSNNRILEEIEDSVLRSWPPEGCGGSSNTMADPEGHRPKRRRMNSNGADARLVAGQSAATYERHVADLWGDTCYWQGHHRFKALDKIAAHRCASLGCRISLVTAATTATPAAGRHMPFSALLGDPVQEGDIGIVVPASSPKSSVGAGFDYASISSDEHFELEMGRAESPSEVAQRMLEREEQELQLLNVDLDIPWLSPNAPGLPRRLSGSIRAESSPGLGSRHGRSRGASVQSTPSRILSLDPSSADELEVQSFELTAAMPAHGDHMAKDDDDDEDLEGFLDISHVGNEPGIPDDDSRKFYYFVISKFGNAGTAEFADLVQPPHNKRRIAARAFMDLLQMATRSVFNVCQTSAYSSITISLAAQR</sequence>
<protein>
    <submittedName>
        <fullName evidence="1">R8 protein</fullName>
    </submittedName>
</protein>
<accession>A0ACC1JGD0</accession>
<gene>
    <name evidence="1" type="primary">rec8</name>
    <name evidence="1" type="ORF">FBU59_000654</name>
</gene>
<organism evidence="1 2">
    <name type="scientific">Linderina macrospora</name>
    <dbReference type="NCBI Taxonomy" id="4868"/>
    <lineage>
        <taxon>Eukaryota</taxon>
        <taxon>Fungi</taxon>
        <taxon>Fungi incertae sedis</taxon>
        <taxon>Zoopagomycota</taxon>
        <taxon>Kickxellomycotina</taxon>
        <taxon>Kickxellomycetes</taxon>
        <taxon>Kickxellales</taxon>
        <taxon>Kickxellaceae</taxon>
        <taxon>Linderina</taxon>
    </lineage>
</organism>
<evidence type="ECO:0000313" key="2">
    <source>
        <dbReference type="Proteomes" id="UP001150603"/>
    </source>
</evidence>
<reference evidence="1" key="1">
    <citation type="submission" date="2022-07" db="EMBL/GenBank/DDBJ databases">
        <title>Phylogenomic reconstructions and comparative analyses of Kickxellomycotina fungi.</title>
        <authorList>
            <person name="Reynolds N.K."/>
            <person name="Stajich J.E."/>
            <person name="Barry K."/>
            <person name="Grigoriev I.V."/>
            <person name="Crous P."/>
            <person name="Smith M.E."/>
        </authorList>
    </citation>
    <scope>NUCLEOTIDE SEQUENCE</scope>
    <source>
        <strain evidence="1">NRRL 5244</strain>
    </source>
</reference>
<name>A0ACC1JGD0_9FUNG</name>